<dbReference type="AlphaFoldDB" id="A0A1S7TXW8"/>
<organism evidence="1 2">
    <name type="scientific">Agrobacterium deltaense NCPPB 1641</name>
    <dbReference type="NCBI Taxonomy" id="1183425"/>
    <lineage>
        <taxon>Bacteria</taxon>
        <taxon>Pseudomonadati</taxon>
        <taxon>Pseudomonadota</taxon>
        <taxon>Alphaproteobacteria</taxon>
        <taxon>Hyphomicrobiales</taxon>
        <taxon>Rhizobiaceae</taxon>
        <taxon>Rhizobium/Agrobacterium group</taxon>
        <taxon>Agrobacterium</taxon>
    </lineage>
</organism>
<accession>A0A1S7TXW8</accession>
<proteinExistence type="predicted"/>
<protein>
    <submittedName>
        <fullName evidence="1">Uncharacterized protein</fullName>
    </submittedName>
</protein>
<dbReference type="Proteomes" id="UP000192140">
    <property type="component" value="Unassembled WGS sequence"/>
</dbReference>
<reference evidence="1" key="1">
    <citation type="submission" date="2016-01" db="EMBL/GenBank/DDBJ databases">
        <authorList>
            <person name="Regsiter A."/>
            <person name="william w."/>
        </authorList>
    </citation>
    <scope>NUCLEOTIDE SEQUENCE</scope>
    <source>
        <strain evidence="1">NCPPB 1641</strain>
    </source>
</reference>
<gene>
    <name evidence="1" type="ORF">AGR7A_Lc120542</name>
</gene>
<keyword evidence="2" id="KW-1185">Reference proteome</keyword>
<dbReference type="EMBL" id="FCNP01000033">
    <property type="protein sequence ID" value="CVI59439.1"/>
    <property type="molecule type" value="Genomic_DNA"/>
</dbReference>
<evidence type="ECO:0000313" key="1">
    <source>
        <dbReference type="EMBL" id="CVI59439.1"/>
    </source>
</evidence>
<sequence>MTSEKTWYPTFMIDEVLPTGKASPEAWLPYLTTASAGQKALFLPGQELSFRYVEQRGNIEIVINPDGTHGNTPRCAHTLEMFDGARPIEPQAQDDGRHEANSFWEYESETFAETLDEFASIYAECHRESEPLSVVVDTSYWSPKFHYRISDDCKSLIQQPANDAESAEE</sequence>
<name>A0A1S7TXW8_9HYPH</name>
<evidence type="ECO:0000313" key="2">
    <source>
        <dbReference type="Proteomes" id="UP000192140"/>
    </source>
</evidence>
<dbReference type="RefSeq" id="WP_080854275.1">
    <property type="nucleotide sequence ID" value="NZ_LT009776.1"/>
</dbReference>
<comment type="caution">
    <text evidence="1">The sequence shown here is derived from an EMBL/GenBank/DDBJ whole genome shotgun (WGS) entry which is preliminary data.</text>
</comment>